<proteinExistence type="predicted"/>
<evidence type="ECO:0000256" key="1">
    <source>
        <dbReference type="SAM" id="MobiDB-lite"/>
    </source>
</evidence>
<name>A0A8S5PHP8_9CAUD</name>
<reference evidence="2" key="1">
    <citation type="journal article" date="2021" name="Proc. Natl. Acad. Sci. U.S.A.">
        <title>A Catalog of Tens of Thousands of Viruses from Human Metagenomes Reveals Hidden Associations with Chronic Diseases.</title>
        <authorList>
            <person name="Tisza M.J."/>
            <person name="Buck C.B."/>
        </authorList>
    </citation>
    <scope>NUCLEOTIDE SEQUENCE</scope>
    <source>
        <strain evidence="2">CtSqu13</strain>
    </source>
</reference>
<organism evidence="2">
    <name type="scientific">Siphoviridae sp. ctSqu13</name>
    <dbReference type="NCBI Taxonomy" id="2825513"/>
    <lineage>
        <taxon>Viruses</taxon>
        <taxon>Duplodnaviria</taxon>
        <taxon>Heunggongvirae</taxon>
        <taxon>Uroviricota</taxon>
        <taxon>Caudoviricetes</taxon>
    </lineage>
</organism>
<dbReference type="EMBL" id="BK015420">
    <property type="protein sequence ID" value="DAE05897.1"/>
    <property type="molecule type" value="Genomic_DNA"/>
</dbReference>
<feature type="region of interest" description="Disordered" evidence="1">
    <location>
        <begin position="1"/>
        <end position="23"/>
    </location>
</feature>
<evidence type="ECO:0000313" key="2">
    <source>
        <dbReference type="EMBL" id="DAE05897.1"/>
    </source>
</evidence>
<protein>
    <submittedName>
        <fullName evidence="2">Uncharacterized protein</fullName>
    </submittedName>
</protein>
<accession>A0A8S5PHP8</accession>
<sequence length="57" mass="6859">MRYTMNAKKVQASKLSKKKDRSRIRQAFHADEKLSQQRSDAELAKRLEKLNNYFMNR</sequence>